<sequence>PKINLDIAREAVFSRSCINDPGEKKMQKDA</sequence>
<proteinExistence type="predicted"/>
<gene>
    <name evidence="1" type="ORF">UU14_C0040G0014</name>
</gene>
<reference evidence="1 2" key="1">
    <citation type="journal article" date="2015" name="Nature">
        <title>rRNA introns, odd ribosomes, and small enigmatic genomes across a large radiation of phyla.</title>
        <authorList>
            <person name="Brown C.T."/>
            <person name="Hug L.A."/>
            <person name="Thomas B.C."/>
            <person name="Sharon I."/>
            <person name="Castelle C.J."/>
            <person name="Singh A."/>
            <person name="Wilkins M.J."/>
            <person name="Williams K.H."/>
            <person name="Banfield J.F."/>
        </authorList>
    </citation>
    <scope>NUCLEOTIDE SEQUENCE [LARGE SCALE GENOMIC DNA]</scope>
</reference>
<dbReference type="AlphaFoldDB" id="A0A0G0T1M4"/>
<accession>A0A0G0T1M4</accession>
<protein>
    <submittedName>
        <fullName evidence="1">Uncharacterized protein</fullName>
    </submittedName>
</protein>
<feature type="non-terminal residue" evidence="1">
    <location>
        <position position="1"/>
    </location>
</feature>
<evidence type="ECO:0000313" key="1">
    <source>
        <dbReference type="EMBL" id="KKR70944.1"/>
    </source>
</evidence>
<evidence type="ECO:0000313" key="2">
    <source>
        <dbReference type="Proteomes" id="UP000034664"/>
    </source>
</evidence>
<dbReference type="EMBL" id="LBZM01000040">
    <property type="protein sequence ID" value="KKR70944.1"/>
    <property type="molecule type" value="Genomic_DNA"/>
</dbReference>
<comment type="caution">
    <text evidence="1">The sequence shown here is derived from an EMBL/GenBank/DDBJ whole genome shotgun (WGS) entry which is preliminary data.</text>
</comment>
<organism evidence="1 2">
    <name type="scientific">Candidatus Roizmanbacteria bacterium GW2011_GWB1_40_7</name>
    <dbReference type="NCBI Taxonomy" id="1618482"/>
    <lineage>
        <taxon>Bacteria</taxon>
        <taxon>Candidatus Roizmaniibacteriota</taxon>
    </lineage>
</organism>
<dbReference type="Proteomes" id="UP000034664">
    <property type="component" value="Unassembled WGS sequence"/>
</dbReference>
<name>A0A0G0T1M4_9BACT</name>